<dbReference type="AlphaFoldDB" id="A0A4P6X934"/>
<sequence length="132" mass="14590">MTAEHLPRLLADDLRALAAARQPGRCSACAPLVGAGWDSVPATFDLSALRCVGTLRDGHIDEPTLLEHHPRGTHAWSPDAPIAPAFFPYNRCDVWVCRACARPFLRYTEYGGYYEDQRIRELGAGLLDDTQP</sequence>
<dbReference type="KEGG" id="hpse:HPF_21470"/>
<gene>
    <name evidence="1" type="ORF">HPF_21470</name>
</gene>
<dbReference type="EMBL" id="CP037867">
    <property type="protein sequence ID" value="QBM30274.1"/>
    <property type="molecule type" value="Genomic_DNA"/>
</dbReference>
<name>A0A4P6X934_HYDPS</name>
<protein>
    <submittedName>
        <fullName evidence="1">Uncharacterized protein</fullName>
    </submittedName>
</protein>
<organism evidence="1 2">
    <name type="scientific">Hydrogenophaga pseudoflava</name>
    <name type="common">Pseudomonas carboxydoflava</name>
    <dbReference type="NCBI Taxonomy" id="47421"/>
    <lineage>
        <taxon>Bacteria</taxon>
        <taxon>Pseudomonadati</taxon>
        <taxon>Pseudomonadota</taxon>
        <taxon>Betaproteobacteria</taxon>
        <taxon>Burkholderiales</taxon>
        <taxon>Comamonadaceae</taxon>
        <taxon>Hydrogenophaga</taxon>
    </lineage>
</organism>
<reference evidence="1 2" key="1">
    <citation type="submission" date="2019-03" db="EMBL/GenBank/DDBJ databases">
        <authorList>
            <person name="Sebastian G."/>
            <person name="Baumann P."/>
            <person name="Ruckert C."/>
            <person name="Kalinowski J."/>
            <person name="Nebel B."/>
            <person name="Takors R."/>
            <person name="Blombach B."/>
        </authorList>
    </citation>
    <scope>NUCLEOTIDE SEQUENCE [LARGE SCALE GENOMIC DNA]</scope>
    <source>
        <strain evidence="1 2">DSM 1084</strain>
    </source>
</reference>
<evidence type="ECO:0000313" key="2">
    <source>
        <dbReference type="Proteomes" id="UP000293912"/>
    </source>
</evidence>
<dbReference type="RefSeq" id="WP_066160503.1">
    <property type="nucleotide sequence ID" value="NZ_CP037867.1"/>
</dbReference>
<evidence type="ECO:0000313" key="1">
    <source>
        <dbReference type="EMBL" id="QBM30274.1"/>
    </source>
</evidence>
<dbReference type="Proteomes" id="UP000293912">
    <property type="component" value="Chromosome"/>
</dbReference>
<keyword evidence="2" id="KW-1185">Reference proteome</keyword>
<accession>A0A4P6X934</accession>
<proteinExistence type="predicted"/>